<evidence type="ECO:0000256" key="1">
    <source>
        <dbReference type="SAM" id="Coils"/>
    </source>
</evidence>
<feature type="region of interest" description="Disordered" evidence="2">
    <location>
        <begin position="133"/>
        <end position="157"/>
    </location>
</feature>
<dbReference type="EMBL" id="JAKELL010000074">
    <property type="protein sequence ID" value="KAH8984626.1"/>
    <property type="molecule type" value="Genomic_DNA"/>
</dbReference>
<accession>A0AAD4LB91</accession>
<comment type="caution">
    <text evidence="3">The sequence shown here is derived from an EMBL/GenBank/DDBJ whole genome shotgun (WGS) entry which is preliminary data.</text>
</comment>
<evidence type="ECO:0000313" key="3">
    <source>
        <dbReference type="EMBL" id="KAH8984626.1"/>
    </source>
</evidence>
<keyword evidence="1" id="KW-0175">Coiled coil</keyword>
<name>A0AAD4LB91_9AGAM</name>
<evidence type="ECO:0000313" key="4">
    <source>
        <dbReference type="Proteomes" id="UP001201163"/>
    </source>
</evidence>
<proteinExistence type="predicted"/>
<reference evidence="3" key="1">
    <citation type="submission" date="2022-01" db="EMBL/GenBank/DDBJ databases">
        <title>Comparative genomics reveals a dynamic genome evolution in the ectomycorrhizal milk-cap (Lactarius) mushrooms.</title>
        <authorList>
            <consortium name="DOE Joint Genome Institute"/>
            <person name="Lebreton A."/>
            <person name="Tang N."/>
            <person name="Kuo A."/>
            <person name="LaButti K."/>
            <person name="Drula E."/>
            <person name="Barry K."/>
            <person name="Clum A."/>
            <person name="Lipzen A."/>
            <person name="Mousain D."/>
            <person name="Ng V."/>
            <person name="Wang R."/>
            <person name="Wang X."/>
            <person name="Dai Y."/>
            <person name="Henrissat B."/>
            <person name="Grigoriev I.V."/>
            <person name="Guerin-Laguette A."/>
            <person name="Yu F."/>
            <person name="Martin F.M."/>
        </authorList>
    </citation>
    <scope>NUCLEOTIDE SEQUENCE</scope>
    <source>
        <strain evidence="3">QP</strain>
    </source>
</reference>
<gene>
    <name evidence="3" type="ORF">EDB92DRAFT_2117063</name>
</gene>
<keyword evidence="4" id="KW-1185">Reference proteome</keyword>
<evidence type="ECO:0000256" key="2">
    <source>
        <dbReference type="SAM" id="MobiDB-lite"/>
    </source>
</evidence>
<sequence length="157" mass="17178">MAAPVSFDLPCEIDPALAGDQGNTPYNSCDQLLANAEAHIGLRIQTGASTYGGYYSLQSSDLSDVVSNASEKLLEVNAHFIRARMVVDERAAEIERLRELVASQTKEKNDLKMQVRTLKEALRLFAKDYHSNKHASGRGFSSTTSEKALTVESEPTT</sequence>
<dbReference type="AlphaFoldDB" id="A0AAD4LB91"/>
<dbReference type="Proteomes" id="UP001201163">
    <property type="component" value="Unassembled WGS sequence"/>
</dbReference>
<organism evidence="3 4">
    <name type="scientific">Lactarius akahatsu</name>
    <dbReference type="NCBI Taxonomy" id="416441"/>
    <lineage>
        <taxon>Eukaryota</taxon>
        <taxon>Fungi</taxon>
        <taxon>Dikarya</taxon>
        <taxon>Basidiomycota</taxon>
        <taxon>Agaricomycotina</taxon>
        <taxon>Agaricomycetes</taxon>
        <taxon>Russulales</taxon>
        <taxon>Russulaceae</taxon>
        <taxon>Lactarius</taxon>
    </lineage>
</organism>
<protein>
    <submittedName>
        <fullName evidence="3">Uncharacterized protein</fullName>
    </submittedName>
</protein>
<feature type="compositionally biased region" description="Polar residues" evidence="2">
    <location>
        <begin position="139"/>
        <end position="157"/>
    </location>
</feature>
<feature type="coiled-coil region" evidence="1">
    <location>
        <begin position="87"/>
        <end position="121"/>
    </location>
</feature>